<dbReference type="SUPFAM" id="SSF90112">
    <property type="entry name" value="Neurotransmitter-gated ion-channel transmembrane pore"/>
    <property type="match status" value="4"/>
</dbReference>
<keyword evidence="5 11" id="KW-0812">Transmembrane</keyword>
<sequence>MKATRTLWMDSKINLWVLLLLASVRSIHCGDDVVTSFFSDYDNAVRPGFEQAKATTVDADIYVESFGNIEEANMEYRVYTYFRQKWTDGRLAGKLNRTFTIKGGDIENIWVPDPYCYNARESNMMMPDEETHSSVTIQPSGDVLYSKGVTILASCNMDLRTFPHDTQNCFLTFGSYSYTTEDIVFEWNTTEVAVGTKAMAQFVYEGSKLSSDINVFSIGNYSTITVTFSFKRRIGYYIIQVYFPDIFVVALSWIVFWMDKDDMGNRMALGITTILTIMFLLGSLNGTLPKVSYPKALDWYLLISFTFVFFAMVECMIVFVLTLSASEDKEKIKCKVKEKPLGRMISQSIKSAIGANKGADSSVANNHITYNKGFGDDDLEMVDHASKSDKSFLSILLSLTLSLILSLLLYIINFYRVFCGSDLLTKFFTGYDKAIRPYFDKGTPLTVSVDLYVEAFGNIKEANMEYLIYGYFRQRWKDLRLAGRLNYTLTINGADIDRIWVPDPYCYNARESNMMMLDTQLHSRISVEPNGDVLYSKGVTLLASCDMNLRNFPLDSQSCCLKFGSYGYSTDHINFEWGPAGVSVGNNEMAQFEYIGNKLSSGIDEYSVGNFSTVTVKFTFERRVGYYIIQVYLPDVLVVALSWIVFWMDKKEMGDRMALGITTILTIMFLLGSLNATMPRVSYPKALDWYLLVSFTFVFLSLIECMVVFILTLRSGNDKDKSKYKASLLFFFILQLSSIHLSTLDISELRLPPLENSVNRNKKVNINGEAHMLCSSERKDGMIKDDRLPRYKIDSSCETTAADRVDRASRFLANGDVISTFFSGYDKAIRPNFEEQKPTIVYCNLYVESFGNIEEANMEYKVYTYFRQRWTDFRLAGKLNYTLTIKGGDIENIWVPDPYCYNARESNMMMPDEETHSNLKIKPNGEIIYSRGVTLLASCVMDLRNFPMDSQRCTLKFGSYGYTTEDIVFEWIADKTEIDVGNEEMAQFDYKGSELTSGTDVFDTGNFSTLTVTFSFKRRIGYFLIQVYFPDIFVVTLSWIVFWMEKDDMGNRMALGITTILTIMFLLGSLNGNLPRVSYPKALDWYLLVSFSFVFLSLMECMVVFLFASKAKQDETQIKYKKNDISLTKRFSSSLRSVIGSKSSSTNSPNGGVSNIGSGDDLEMVHRATKDGKIVVDDNSSIQRERSTKSERMEMIASKIDKASRVLFPSHAKHAGSKCSCLDPANFIGLRQAFDPRITLFQGKMRPFSSRKLTFKRCIFASVLFIICLRRAQGDSDVINTVFSGYDKVLRPDYEKGTPTVVNCSLLIESFGNIEEADMEYRVYAYLHLTWKDPRLSGKVNRTLSLKGDQITNIWVPDPYCYNARESNMMSPDEETHSNLKIKPDGEIYYSRGVSLLASCTMDLKYFPLDSQMCFLKFGSYGNTVEDIIFQWMPGKTKIAVGHEELAQFKYMGSSLESGVAVLSTGNFSTITAKFSFERRIGYYLIQVYFPDIFVVVLSWIVFWMEKDDIGNRMALGITTILTIMFLLGSLNGNLPKVSYPKALDWYLLFSFSFVFLSLIESTVVFLFAVKANKNEKIKCKKHTIPITTRIASSMKCFGSSKSANVNNANDDYKGVSENDLEMGYRPSKADKALVDDAEAEVPHNRSTKITRMEKNASNIDRVSRVLFPLVFLVFNLFYWTFFNGHVVKQ</sequence>
<dbReference type="Pfam" id="PF02931">
    <property type="entry name" value="Neur_chan_LBD"/>
    <property type="match status" value="4"/>
</dbReference>
<dbReference type="CDD" id="cd18990">
    <property type="entry name" value="LGIC_ECD_GABAAR"/>
    <property type="match status" value="4"/>
</dbReference>
<dbReference type="EMBL" id="CALNXJ010000013">
    <property type="protein sequence ID" value="CAH3112754.1"/>
    <property type="molecule type" value="Genomic_DNA"/>
</dbReference>
<feature type="transmembrane region" description="Helical" evidence="11">
    <location>
        <begin position="1547"/>
        <end position="1570"/>
    </location>
</feature>
<feature type="domain" description="Neurotransmitter-gated ion-channel transmembrane" evidence="14">
    <location>
        <begin position="1027"/>
        <end position="1122"/>
    </location>
</feature>
<evidence type="ECO:0000256" key="12">
    <source>
        <dbReference type="SAM" id="MobiDB-lite"/>
    </source>
</evidence>
<keyword evidence="6 11" id="KW-0732">Signal</keyword>
<feature type="transmembrane region" description="Helical" evidence="11">
    <location>
        <begin position="689"/>
        <end position="714"/>
    </location>
</feature>
<evidence type="ECO:0000256" key="2">
    <source>
        <dbReference type="ARBA" id="ARBA00004236"/>
    </source>
</evidence>
<dbReference type="FunFam" id="1.20.58.390:FF:000137">
    <property type="entry name" value="Predicted protein"/>
    <property type="match status" value="4"/>
</dbReference>
<feature type="transmembrane region" description="Helical" evidence="11">
    <location>
        <begin position="1663"/>
        <end position="1682"/>
    </location>
</feature>
<dbReference type="PROSITE" id="PS00236">
    <property type="entry name" value="NEUROTR_ION_CHANNEL"/>
    <property type="match status" value="4"/>
</dbReference>
<evidence type="ECO:0000256" key="5">
    <source>
        <dbReference type="ARBA" id="ARBA00022692"/>
    </source>
</evidence>
<feature type="domain" description="Neurotransmitter-gated ion-channel ligand-binding" evidence="13">
    <location>
        <begin position="33"/>
        <end position="233"/>
    </location>
</feature>
<feature type="domain" description="Neurotransmitter-gated ion-channel ligand-binding" evidence="13">
    <location>
        <begin position="817"/>
        <end position="1019"/>
    </location>
</feature>
<evidence type="ECO:0000256" key="7">
    <source>
        <dbReference type="ARBA" id="ARBA00022989"/>
    </source>
</evidence>
<comment type="subcellular location">
    <subcellularLocation>
        <location evidence="2">Cell membrane</location>
    </subcellularLocation>
    <subcellularLocation>
        <location evidence="1">Membrane</location>
        <topology evidence="1">Multi-pass membrane protein</topology>
    </subcellularLocation>
</comment>
<evidence type="ECO:0000256" key="1">
    <source>
        <dbReference type="ARBA" id="ARBA00004141"/>
    </source>
</evidence>
<keyword evidence="8 11" id="KW-0406">Ion transport</keyword>
<gene>
    <name evidence="15" type="ORF">PMEA_00004639</name>
</gene>
<dbReference type="InterPro" id="IPR018000">
    <property type="entry name" value="Neurotransmitter_ion_chnl_CS"/>
</dbReference>
<keyword evidence="3 11" id="KW-0813">Transport</keyword>
<feature type="transmembrane region" description="Helical" evidence="11">
    <location>
        <begin position="234"/>
        <end position="256"/>
    </location>
</feature>
<protein>
    <submittedName>
        <fullName evidence="15">Uncharacterized protein</fullName>
    </submittedName>
</protein>
<comment type="caution">
    <text evidence="15">The sequence shown here is derived from an EMBL/GenBank/DDBJ whole genome shotgun (WGS) entry which is preliminary data.</text>
</comment>
<dbReference type="Gene3D" id="2.70.170.10">
    <property type="entry name" value="Neurotransmitter-gated ion-channel ligand-binding domain"/>
    <property type="match status" value="4"/>
</dbReference>
<organism evidence="15 16">
    <name type="scientific">Pocillopora meandrina</name>
    <dbReference type="NCBI Taxonomy" id="46732"/>
    <lineage>
        <taxon>Eukaryota</taxon>
        <taxon>Metazoa</taxon>
        <taxon>Cnidaria</taxon>
        <taxon>Anthozoa</taxon>
        <taxon>Hexacorallia</taxon>
        <taxon>Scleractinia</taxon>
        <taxon>Astrocoeniina</taxon>
        <taxon>Pocilloporidae</taxon>
        <taxon>Pocillopora</taxon>
    </lineage>
</organism>
<dbReference type="Pfam" id="PF02932">
    <property type="entry name" value="Neur_chan_memb"/>
    <property type="match status" value="4"/>
</dbReference>
<evidence type="ECO:0000256" key="4">
    <source>
        <dbReference type="ARBA" id="ARBA00022475"/>
    </source>
</evidence>
<dbReference type="Gene3D" id="1.20.58.390">
    <property type="entry name" value="Neurotransmitter-gated ion-channel transmembrane domain"/>
    <property type="match status" value="4"/>
</dbReference>
<evidence type="ECO:0000313" key="15">
    <source>
        <dbReference type="EMBL" id="CAH3112754.1"/>
    </source>
</evidence>
<feature type="transmembrane region" description="Helical" evidence="11">
    <location>
        <begin position="624"/>
        <end position="646"/>
    </location>
</feature>
<feature type="transmembrane region" description="Helical" evidence="11">
    <location>
        <begin position="1020"/>
        <end position="1042"/>
    </location>
</feature>
<evidence type="ECO:0000256" key="10">
    <source>
        <dbReference type="ARBA" id="ARBA00023303"/>
    </source>
</evidence>
<dbReference type="InterPro" id="IPR006029">
    <property type="entry name" value="Neurotrans-gated_channel_TM"/>
</dbReference>
<feature type="signal peptide" evidence="11">
    <location>
        <begin position="1"/>
        <end position="29"/>
    </location>
</feature>
<evidence type="ECO:0000256" key="9">
    <source>
        <dbReference type="ARBA" id="ARBA00023136"/>
    </source>
</evidence>
<keyword evidence="4" id="KW-1003">Cell membrane</keyword>
<feature type="domain" description="Neurotransmitter-gated ion-channel ligand-binding" evidence="13">
    <location>
        <begin position="1277"/>
        <end position="1480"/>
    </location>
</feature>
<feature type="domain" description="Neurotransmitter-gated ion-channel transmembrane" evidence="14">
    <location>
        <begin position="241"/>
        <end position="341"/>
    </location>
</feature>
<accession>A0AAU9WCZ8</accession>
<dbReference type="GO" id="GO:0004888">
    <property type="term" value="F:transmembrane signaling receptor activity"/>
    <property type="evidence" value="ECO:0007669"/>
    <property type="project" value="InterPro"/>
</dbReference>
<dbReference type="Proteomes" id="UP001159428">
    <property type="component" value="Unassembled WGS sequence"/>
</dbReference>
<feature type="compositionally biased region" description="Polar residues" evidence="12">
    <location>
        <begin position="1139"/>
        <end position="1157"/>
    </location>
</feature>
<dbReference type="FunFam" id="2.70.170.10:FF:000045">
    <property type="entry name" value="Predicted protein"/>
    <property type="match status" value="4"/>
</dbReference>
<feature type="transmembrane region" description="Helical" evidence="11">
    <location>
        <begin position="726"/>
        <end position="744"/>
    </location>
</feature>
<dbReference type="InterPro" id="IPR006202">
    <property type="entry name" value="Neur_chan_lig-bd"/>
</dbReference>
<dbReference type="PANTHER" id="PTHR18945">
    <property type="entry name" value="NEUROTRANSMITTER GATED ION CHANNEL"/>
    <property type="match status" value="1"/>
</dbReference>
<dbReference type="InterPro" id="IPR036734">
    <property type="entry name" value="Neur_chan_lig-bd_sf"/>
</dbReference>
<evidence type="ECO:0000256" key="11">
    <source>
        <dbReference type="RuleBase" id="RU000687"/>
    </source>
</evidence>
<feature type="transmembrane region" description="Helical" evidence="11">
    <location>
        <begin position="1515"/>
        <end position="1535"/>
    </location>
</feature>
<evidence type="ECO:0000256" key="3">
    <source>
        <dbReference type="ARBA" id="ARBA00022448"/>
    </source>
</evidence>
<reference evidence="15 16" key="1">
    <citation type="submission" date="2022-05" db="EMBL/GenBank/DDBJ databases">
        <authorList>
            <consortium name="Genoscope - CEA"/>
            <person name="William W."/>
        </authorList>
    </citation>
    <scope>NUCLEOTIDE SEQUENCE [LARGE SCALE GENOMIC DNA]</scope>
</reference>
<evidence type="ECO:0000313" key="16">
    <source>
        <dbReference type="Proteomes" id="UP001159428"/>
    </source>
</evidence>
<feature type="domain" description="Neurotransmitter-gated ion-channel transmembrane" evidence="14">
    <location>
        <begin position="631"/>
        <end position="750"/>
    </location>
</feature>
<keyword evidence="7 11" id="KW-1133">Transmembrane helix</keyword>
<dbReference type="GO" id="GO:0005886">
    <property type="term" value="C:plasma membrane"/>
    <property type="evidence" value="ECO:0007669"/>
    <property type="project" value="UniProtKB-SubCell"/>
</dbReference>
<feature type="transmembrane region" description="Helical" evidence="11">
    <location>
        <begin position="268"/>
        <end position="287"/>
    </location>
</feature>
<dbReference type="InterPro" id="IPR038050">
    <property type="entry name" value="Neuro_actylchol_rec"/>
</dbReference>
<evidence type="ECO:0000259" key="14">
    <source>
        <dbReference type="Pfam" id="PF02932"/>
    </source>
</evidence>
<dbReference type="SUPFAM" id="SSF63712">
    <property type="entry name" value="Nicotinic receptor ligand binding domain-like"/>
    <property type="match status" value="4"/>
</dbReference>
<feature type="transmembrane region" description="Helical" evidence="11">
    <location>
        <begin position="1085"/>
        <end position="1108"/>
    </location>
</feature>
<dbReference type="CDD" id="cd19049">
    <property type="entry name" value="LGIC_TM_anion"/>
    <property type="match status" value="4"/>
</dbReference>
<dbReference type="PRINTS" id="PR00253">
    <property type="entry name" value="GABAARECEPTR"/>
</dbReference>
<dbReference type="InterPro" id="IPR006028">
    <property type="entry name" value="GABAA/Glycine_rcpt"/>
</dbReference>
<keyword evidence="10 11" id="KW-0407">Ion channel</keyword>
<feature type="region of interest" description="Disordered" evidence="12">
    <location>
        <begin position="1139"/>
        <end position="1160"/>
    </location>
</feature>
<name>A0AAU9WCZ8_9CNID</name>
<evidence type="ECO:0000259" key="13">
    <source>
        <dbReference type="Pfam" id="PF02931"/>
    </source>
</evidence>
<keyword evidence="16" id="KW-1185">Reference proteome</keyword>
<feature type="domain" description="Neurotransmitter-gated ion-channel ligand-binding" evidence="13">
    <location>
        <begin position="422"/>
        <end position="623"/>
    </location>
</feature>
<feature type="transmembrane region" description="Helical" evidence="11">
    <location>
        <begin position="658"/>
        <end position="677"/>
    </location>
</feature>
<feature type="transmembrane region" description="Helical" evidence="11">
    <location>
        <begin position="391"/>
        <end position="412"/>
    </location>
</feature>
<dbReference type="NCBIfam" id="TIGR00860">
    <property type="entry name" value="LIC"/>
    <property type="match status" value="2"/>
</dbReference>
<feature type="chain" id="PRO_5043091599" evidence="11">
    <location>
        <begin position="30"/>
        <end position="1690"/>
    </location>
</feature>
<feature type="transmembrane region" description="Helical" evidence="11">
    <location>
        <begin position="1481"/>
        <end position="1503"/>
    </location>
</feature>
<evidence type="ECO:0000256" key="8">
    <source>
        <dbReference type="ARBA" id="ARBA00023065"/>
    </source>
</evidence>
<dbReference type="PRINTS" id="PR00252">
    <property type="entry name" value="NRIONCHANNEL"/>
</dbReference>
<feature type="domain" description="Neurotransmitter-gated ion-channel transmembrane" evidence="14">
    <location>
        <begin position="1488"/>
        <end position="1629"/>
    </location>
</feature>
<dbReference type="InterPro" id="IPR036719">
    <property type="entry name" value="Neuro-gated_channel_TM_sf"/>
</dbReference>
<dbReference type="GO" id="GO:0005230">
    <property type="term" value="F:extracellular ligand-gated monoatomic ion channel activity"/>
    <property type="evidence" value="ECO:0007669"/>
    <property type="project" value="InterPro"/>
</dbReference>
<feature type="transmembrane region" description="Helical" evidence="11">
    <location>
        <begin position="1054"/>
        <end position="1073"/>
    </location>
</feature>
<proteinExistence type="inferred from homology"/>
<comment type="similarity">
    <text evidence="11">Belongs to the ligand-gated ion channel (TC 1.A.9) family.</text>
</comment>
<evidence type="ECO:0000256" key="6">
    <source>
        <dbReference type="ARBA" id="ARBA00022729"/>
    </source>
</evidence>
<keyword evidence="9 11" id="KW-0472">Membrane</keyword>
<comment type="caution">
    <text evidence="11">Lacks conserved residue(s) required for the propagation of feature annotation.</text>
</comment>
<dbReference type="InterPro" id="IPR006201">
    <property type="entry name" value="Neur_channel"/>
</dbReference>
<feature type="transmembrane region" description="Helical" evidence="11">
    <location>
        <begin position="299"/>
        <end position="323"/>
    </location>
</feature>